<gene>
    <name evidence="3" type="ORF">CB5_LOCUS16215</name>
</gene>
<dbReference type="PANTHER" id="PTHR15503:SF45">
    <property type="entry name" value="RNA-DIRECTED DNA POLYMERASE HOMOLOG"/>
    <property type="match status" value="1"/>
</dbReference>
<feature type="region of interest" description="Disordered" evidence="1">
    <location>
        <begin position="241"/>
        <end position="273"/>
    </location>
</feature>
<evidence type="ECO:0000256" key="1">
    <source>
        <dbReference type="SAM" id="MobiDB-lite"/>
    </source>
</evidence>
<dbReference type="EMBL" id="LR862150">
    <property type="protein sequence ID" value="CAD1833004.1"/>
    <property type="molecule type" value="Genomic_DNA"/>
</dbReference>
<dbReference type="InterPro" id="IPR032567">
    <property type="entry name" value="RTL1-rel"/>
</dbReference>
<reference evidence="3" key="1">
    <citation type="submission" date="2020-07" db="EMBL/GenBank/DDBJ databases">
        <authorList>
            <person name="Lin J."/>
        </authorList>
    </citation>
    <scope>NUCLEOTIDE SEQUENCE</scope>
</reference>
<feature type="domain" description="Retrotransposon gag" evidence="2">
    <location>
        <begin position="110"/>
        <end position="207"/>
    </location>
</feature>
<dbReference type="InterPro" id="IPR005162">
    <property type="entry name" value="Retrotrans_gag_dom"/>
</dbReference>
<evidence type="ECO:0000313" key="3">
    <source>
        <dbReference type="EMBL" id="CAD1833004.1"/>
    </source>
</evidence>
<dbReference type="Pfam" id="PF03732">
    <property type="entry name" value="Retrotrans_gag"/>
    <property type="match status" value="1"/>
</dbReference>
<sequence>MRNPPCPNGRLSGTGLPELGPDVPIPDPPVVVPPPPVFIPPVVSGPSSSDSAAMRAEHERSLSVLTAFMRFNPPMFDGKEADPWVLETWFTSMEALFEDIYTLEKDKVHLAAHCLEKDAQIWWQKAKKCRGLNTSSITWEEFREIVFMEYFPDSDRRKMKEDFRKLRQGSRSVREYEREFTHLVNCVPGMVHTDRDRADYFERGLRPEIFRIISALKLKSFEEVLDRALWVERSNAIAREERESFDREREREKGKKRTAGGAGGQSSSTRPLGIHGHSRAYSFSSVACEAACGFHTRYVGWTYFCAASVRATRPAPSGRVFATQVEDPAVVDDVVAASAAANSISSSSSCSLSSWQQQPAAASAASSSSSCTISSSNCSQQQQQQQ</sequence>
<accession>A0A6V7PQ69</accession>
<dbReference type="PANTHER" id="PTHR15503">
    <property type="entry name" value="LDOC1 RELATED"/>
    <property type="match status" value="1"/>
</dbReference>
<organism evidence="3">
    <name type="scientific">Ananas comosus var. bracteatus</name>
    <name type="common">red pineapple</name>
    <dbReference type="NCBI Taxonomy" id="296719"/>
    <lineage>
        <taxon>Eukaryota</taxon>
        <taxon>Viridiplantae</taxon>
        <taxon>Streptophyta</taxon>
        <taxon>Embryophyta</taxon>
        <taxon>Tracheophyta</taxon>
        <taxon>Spermatophyta</taxon>
        <taxon>Magnoliopsida</taxon>
        <taxon>Liliopsida</taxon>
        <taxon>Poales</taxon>
        <taxon>Bromeliaceae</taxon>
        <taxon>Bromelioideae</taxon>
        <taxon>Ananas</taxon>
    </lineage>
</organism>
<evidence type="ECO:0000259" key="2">
    <source>
        <dbReference type="Pfam" id="PF03732"/>
    </source>
</evidence>
<feature type="region of interest" description="Disordered" evidence="1">
    <location>
        <begin position="1"/>
        <end position="25"/>
    </location>
</feature>
<protein>
    <recommendedName>
        <fullName evidence="2">Retrotransposon gag domain-containing protein</fullName>
    </recommendedName>
</protein>
<proteinExistence type="predicted"/>
<feature type="compositionally biased region" description="Basic and acidic residues" evidence="1">
    <location>
        <begin position="241"/>
        <end position="253"/>
    </location>
</feature>
<name>A0A6V7PQ69_ANACO</name>
<dbReference type="AlphaFoldDB" id="A0A6V7PQ69"/>